<evidence type="ECO:0000313" key="5">
    <source>
        <dbReference type="Proteomes" id="UP000652761"/>
    </source>
</evidence>
<evidence type="ECO:0000256" key="1">
    <source>
        <dbReference type="ARBA" id="ARBA00022737"/>
    </source>
</evidence>
<gene>
    <name evidence="4" type="ORF">Taro_030964</name>
</gene>
<dbReference type="Proteomes" id="UP000652761">
    <property type="component" value="Unassembled WGS sequence"/>
</dbReference>
<dbReference type="InterPro" id="IPR011009">
    <property type="entry name" value="Kinase-like_dom_sf"/>
</dbReference>
<name>A0A843VHN6_COLES</name>
<evidence type="ECO:0000313" key="4">
    <source>
        <dbReference type="EMBL" id="MQL98252.1"/>
    </source>
</evidence>
<dbReference type="Pfam" id="PF13041">
    <property type="entry name" value="PPR_2"/>
    <property type="match status" value="1"/>
</dbReference>
<dbReference type="NCBIfam" id="TIGR00756">
    <property type="entry name" value="PPR"/>
    <property type="match status" value="1"/>
</dbReference>
<dbReference type="Gene3D" id="1.25.40.10">
    <property type="entry name" value="Tetratricopeptide repeat domain"/>
    <property type="match status" value="1"/>
</dbReference>
<dbReference type="AlphaFoldDB" id="A0A843VHN6"/>
<dbReference type="Pfam" id="PF03109">
    <property type="entry name" value="ABC1"/>
    <property type="match status" value="1"/>
</dbReference>
<dbReference type="GO" id="GO:0004672">
    <property type="term" value="F:protein kinase activity"/>
    <property type="evidence" value="ECO:0007669"/>
    <property type="project" value="InterPro"/>
</dbReference>
<dbReference type="Gene3D" id="1.10.510.10">
    <property type="entry name" value="Transferase(Phosphotransferase) domain 1"/>
    <property type="match status" value="1"/>
</dbReference>
<dbReference type="OrthoDB" id="185373at2759"/>
<feature type="repeat" description="PPR" evidence="2">
    <location>
        <begin position="204"/>
        <end position="238"/>
    </location>
</feature>
<dbReference type="PROSITE" id="PS51375">
    <property type="entry name" value="PPR"/>
    <property type="match status" value="1"/>
</dbReference>
<accession>A0A843VHN6</accession>
<proteinExistence type="predicted"/>
<reference evidence="4" key="1">
    <citation type="submission" date="2017-07" db="EMBL/GenBank/DDBJ databases">
        <title>Taro Niue Genome Assembly and Annotation.</title>
        <authorList>
            <person name="Atibalentja N."/>
            <person name="Keating K."/>
            <person name="Fields C.J."/>
        </authorList>
    </citation>
    <scope>NUCLEOTIDE SEQUENCE</scope>
    <source>
        <strain evidence="4">Niue_2</strain>
        <tissue evidence="4">Leaf</tissue>
    </source>
</reference>
<evidence type="ECO:0000256" key="2">
    <source>
        <dbReference type="PROSITE-ProRule" id="PRU00708"/>
    </source>
</evidence>
<keyword evidence="1" id="KW-0677">Repeat</keyword>
<dbReference type="PROSITE" id="PS50011">
    <property type="entry name" value="PROTEIN_KINASE_DOM"/>
    <property type="match status" value="1"/>
</dbReference>
<protein>
    <recommendedName>
        <fullName evidence="3">Protein kinase domain-containing protein</fullName>
    </recommendedName>
</protein>
<dbReference type="GO" id="GO:0005524">
    <property type="term" value="F:ATP binding"/>
    <property type="evidence" value="ECO:0007669"/>
    <property type="project" value="InterPro"/>
</dbReference>
<dbReference type="InterPro" id="IPR011990">
    <property type="entry name" value="TPR-like_helical_dom_sf"/>
</dbReference>
<keyword evidence="5" id="KW-1185">Reference proteome</keyword>
<dbReference type="PANTHER" id="PTHR47913">
    <property type="entry name" value="OS01G0167750 PROTEIN"/>
    <property type="match status" value="1"/>
</dbReference>
<feature type="domain" description="Protein kinase" evidence="3">
    <location>
        <begin position="149"/>
        <end position="441"/>
    </location>
</feature>
<organism evidence="4 5">
    <name type="scientific">Colocasia esculenta</name>
    <name type="common">Wild taro</name>
    <name type="synonym">Arum esculentum</name>
    <dbReference type="NCBI Taxonomy" id="4460"/>
    <lineage>
        <taxon>Eukaryota</taxon>
        <taxon>Viridiplantae</taxon>
        <taxon>Streptophyta</taxon>
        <taxon>Embryophyta</taxon>
        <taxon>Tracheophyta</taxon>
        <taxon>Spermatophyta</taxon>
        <taxon>Magnoliopsida</taxon>
        <taxon>Liliopsida</taxon>
        <taxon>Araceae</taxon>
        <taxon>Aroideae</taxon>
        <taxon>Colocasieae</taxon>
        <taxon>Colocasia</taxon>
    </lineage>
</organism>
<evidence type="ECO:0000259" key="3">
    <source>
        <dbReference type="PROSITE" id="PS50011"/>
    </source>
</evidence>
<dbReference type="EMBL" id="NMUH01002162">
    <property type="protein sequence ID" value="MQL98252.1"/>
    <property type="molecule type" value="Genomic_DNA"/>
</dbReference>
<dbReference type="InterPro" id="IPR002885">
    <property type="entry name" value="PPR_rpt"/>
</dbReference>
<dbReference type="SUPFAM" id="SSF56112">
    <property type="entry name" value="Protein kinase-like (PK-like)"/>
    <property type="match status" value="1"/>
</dbReference>
<feature type="non-terminal residue" evidence="4">
    <location>
        <position position="441"/>
    </location>
</feature>
<dbReference type="InterPro" id="IPR000719">
    <property type="entry name" value="Prot_kinase_dom"/>
</dbReference>
<dbReference type="PANTHER" id="PTHR47913:SF1">
    <property type="entry name" value="OS01G0167750 PROTEIN"/>
    <property type="match status" value="1"/>
</dbReference>
<comment type="caution">
    <text evidence="4">The sequence shown here is derived from an EMBL/GenBank/DDBJ whole genome shotgun (WGS) entry which is preliminary data.</text>
</comment>
<dbReference type="InterPro" id="IPR004147">
    <property type="entry name" value="ABC1_dom"/>
</dbReference>
<dbReference type="InterPro" id="IPR044175">
    <property type="entry name" value="At5g66631-like"/>
</dbReference>
<sequence length="441" mass="48920">MGSFNPALATYTEADGAGQTGEGASFCPEFSLHSVLSSYYSPGYSMAATVVASIAIQCKAFSRQLWLSHRRLPPPPPLPRPLHHLPHIRLLPGRPLRGRPRPPLRTPSPDVALCLFRSLRSDPSFTVTHHALHALAKTLSASRRVGDLRSLLDAADSGSFPRLLAPSPMDRLRWYAAAGDVPSALRAWEGIRAAVAIDKRRHPCTESYNLVMGLYVTAGMDAEAVEVFRKMVEEGANPNSRTYTVIMEHIVWAGKLENARQAHVEAVQCGKKEELFFAQEPTTGKPFVFPDMGVDEQIFRALAYIYGALGVCHRDIKPQNVRIAQVDGTTLRNGQEVVVKVQHEGIKQVILEDLKNVKSIIDWIARAEAKFIFNPLIDEWCKEAPKELDFNMEAGTRHHMAGRSCSSTVRRFKLRLDIPKEAMDACNNVIFRATTPANEAL</sequence>